<proteinExistence type="predicted"/>
<evidence type="ECO:0000313" key="3">
    <source>
        <dbReference type="RefSeq" id="XP_033584912.1"/>
    </source>
</evidence>
<dbReference type="EMBL" id="MU003692">
    <property type="protein sequence ID" value="KAF2817948.1"/>
    <property type="molecule type" value="Genomic_DNA"/>
</dbReference>
<dbReference type="RefSeq" id="XP_033584912.1">
    <property type="nucleotide sequence ID" value="XM_033721680.1"/>
</dbReference>
<dbReference type="AlphaFoldDB" id="A0A6A6ZAT4"/>
<name>A0A6A6ZAT4_9PEZI</name>
<sequence>MADPPIPYALRRCDRHASRKRHCTVAADSSSPASSDPALLSAGRVDWDPLTSQGRLASIVAREEACSHQPRQHAFDAVLEHGVGAWASCRRCSATRLAQPRLRLGRQSFRGQRGRISHFRQPPNPPALATPFPQHHHRQTPLDTLLLSPSNPQLNSSNPHTIDFAYLQLSPKVVEWLVHIDLFLFCWLMVFVVVCLPRLDLEALLDYAEPIAALAEIACSASLWLPRPVEGVNDRNARVVRSILGCGSRMCLVSPGFLALLADGKGCALQCRKLRCLHHASLLSLFSSDLELSPPNPRKSASVGAGSGAQVEGLGLVRAWQTSVTVGLAAAGLAASSWLRGGMGLGILNG</sequence>
<evidence type="ECO:0000313" key="2">
    <source>
        <dbReference type="Proteomes" id="UP000504636"/>
    </source>
</evidence>
<accession>A0A6A6ZAT4</accession>
<protein>
    <submittedName>
        <fullName evidence="1 3">Uncharacterized protein</fullName>
    </submittedName>
</protein>
<evidence type="ECO:0000313" key="1">
    <source>
        <dbReference type="EMBL" id="KAF2817948.1"/>
    </source>
</evidence>
<keyword evidence="2" id="KW-1185">Reference proteome</keyword>
<reference evidence="3" key="3">
    <citation type="submission" date="2025-04" db="UniProtKB">
        <authorList>
            <consortium name="RefSeq"/>
        </authorList>
    </citation>
    <scope>IDENTIFICATION</scope>
    <source>
        <strain evidence="3">CBS 304.34</strain>
    </source>
</reference>
<organism evidence="1">
    <name type="scientific">Mytilinidion resinicola</name>
    <dbReference type="NCBI Taxonomy" id="574789"/>
    <lineage>
        <taxon>Eukaryota</taxon>
        <taxon>Fungi</taxon>
        <taxon>Dikarya</taxon>
        <taxon>Ascomycota</taxon>
        <taxon>Pezizomycotina</taxon>
        <taxon>Dothideomycetes</taxon>
        <taxon>Pleosporomycetidae</taxon>
        <taxon>Mytilinidiales</taxon>
        <taxon>Mytilinidiaceae</taxon>
        <taxon>Mytilinidion</taxon>
    </lineage>
</organism>
<reference evidence="3" key="2">
    <citation type="submission" date="2020-04" db="EMBL/GenBank/DDBJ databases">
        <authorList>
            <consortium name="NCBI Genome Project"/>
        </authorList>
    </citation>
    <scope>NUCLEOTIDE SEQUENCE</scope>
    <source>
        <strain evidence="3">CBS 304.34</strain>
    </source>
</reference>
<dbReference type="Proteomes" id="UP000504636">
    <property type="component" value="Unplaced"/>
</dbReference>
<dbReference type="GeneID" id="54462573"/>
<reference evidence="1 3" key="1">
    <citation type="journal article" date="2020" name="Stud. Mycol.">
        <title>101 Dothideomycetes genomes: a test case for predicting lifestyles and emergence of pathogens.</title>
        <authorList>
            <person name="Haridas S."/>
            <person name="Albert R."/>
            <person name="Binder M."/>
            <person name="Bloem J."/>
            <person name="Labutti K."/>
            <person name="Salamov A."/>
            <person name="Andreopoulos B."/>
            <person name="Baker S."/>
            <person name="Barry K."/>
            <person name="Bills G."/>
            <person name="Bluhm B."/>
            <person name="Cannon C."/>
            <person name="Castanera R."/>
            <person name="Culley D."/>
            <person name="Daum C."/>
            <person name="Ezra D."/>
            <person name="Gonzalez J."/>
            <person name="Henrissat B."/>
            <person name="Kuo A."/>
            <person name="Liang C."/>
            <person name="Lipzen A."/>
            <person name="Lutzoni F."/>
            <person name="Magnuson J."/>
            <person name="Mondo S."/>
            <person name="Nolan M."/>
            <person name="Ohm R."/>
            <person name="Pangilinan J."/>
            <person name="Park H.-J."/>
            <person name="Ramirez L."/>
            <person name="Alfaro M."/>
            <person name="Sun H."/>
            <person name="Tritt A."/>
            <person name="Yoshinaga Y."/>
            <person name="Zwiers L.-H."/>
            <person name="Turgeon B."/>
            <person name="Goodwin S."/>
            <person name="Spatafora J."/>
            <person name="Crous P."/>
            <person name="Grigoriev I."/>
        </authorList>
    </citation>
    <scope>NUCLEOTIDE SEQUENCE</scope>
    <source>
        <strain evidence="1 3">CBS 304.34</strain>
    </source>
</reference>
<gene>
    <name evidence="1 3" type="ORF">BDZ99DRAFT_470881</name>
</gene>